<dbReference type="GO" id="GO:0003684">
    <property type="term" value="F:damaged DNA binding"/>
    <property type="evidence" value="ECO:0007669"/>
    <property type="project" value="UniProtKB-UniRule"/>
</dbReference>
<feature type="compositionally biased region" description="Low complexity" evidence="6">
    <location>
        <begin position="137"/>
        <end position="155"/>
    </location>
</feature>
<dbReference type="Pfam" id="PF00240">
    <property type="entry name" value="ubiquitin"/>
    <property type="match status" value="1"/>
</dbReference>
<dbReference type="GO" id="GO:0031593">
    <property type="term" value="F:polyubiquitin modification-dependent protein binding"/>
    <property type="evidence" value="ECO:0007669"/>
    <property type="project" value="UniProtKB-UniRule"/>
</dbReference>
<dbReference type="SMART" id="SM00165">
    <property type="entry name" value="UBA"/>
    <property type="match status" value="2"/>
</dbReference>
<dbReference type="VEuPathDB" id="ToxoDB:TGPRC2_295340"/>
<feature type="domain" description="UBA" evidence="7">
    <location>
        <begin position="329"/>
        <end position="370"/>
    </location>
</feature>
<comment type="subcellular location">
    <subcellularLocation>
        <location evidence="5">Nucleus</location>
    </subcellularLocation>
    <subcellularLocation>
        <location evidence="5">Cytoplasm</location>
    </subcellularLocation>
</comment>
<dbReference type="InterPro" id="IPR036353">
    <property type="entry name" value="XPC-bd_sf"/>
</dbReference>
<feature type="region of interest" description="Disordered" evidence="6">
    <location>
        <begin position="219"/>
        <end position="252"/>
    </location>
</feature>
<dbReference type="PROSITE" id="PS50030">
    <property type="entry name" value="UBA"/>
    <property type="match status" value="2"/>
</dbReference>
<dbReference type="PANTHER" id="PTHR10621:SF0">
    <property type="entry name" value="UV EXCISION REPAIR PROTEIN RAD23"/>
    <property type="match status" value="1"/>
</dbReference>
<dbReference type="SUPFAM" id="SSF46934">
    <property type="entry name" value="UBA-like"/>
    <property type="match status" value="2"/>
</dbReference>
<dbReference type="CDD" id="cd14280">
    <property type="entry name" value="UBA1_Rad23_like"/>
    <property type="match status" value="1"/>
</dbReference>
<comment type="similarity">
    <text evidence="5">Belongs to the RAD23 family.</text>
</comment>
<dbReference type="InterPro" id="IPR000626">
    <property type="entry name" value="Ubiquitin-like_dom"/>
</dbReference>
<accession>A0A151GZN0</accession>
<dbReference type="PRINTS" id="PR01839">
    <property type="entry name" value="RAD23PROTEIN"/>
</dbReference>
<feature type="domain" description="Ubiquitin-like" evidence="8">
    <location>
        <begin position="1"/>
        <end position="61"/>
    </location>
</feature>
<keyword evidence="1" id="KW-0677">Repeat</keyword>
<dbReference type="CDD" id="cd01805">
    <property type="entry name" value="Ubl_Rad23"/>
    <property type="match status" value="1"/>
</dbReference>
<dbReference type="Pfam" id="PF09280">
    <property type="entry name" value="XPC-binding"/>
    <property type="match status" value="1"/>
</dbReference>
<dbReference type="Gene3D" id="1.10.8.10">
    <property type="entry name" value="DNA helicase RuvA subunit, C-terminal domain"/>
    <property type="match status" value="2"/>
</dbReference>
<dbReference type="Proteomes" id="UP000075225">
    <property type="component" value="Unassembled WGS sequence"/>
</dbReference>
<feature type="compositionally biased region" description="Low complexity" evidence="6">
    <location>
        <begin position="80"/>
        <end position="117"/>
    </location>
</feature>
<protein>
    <recommendedName>
        <fullName evidence="5">UV excision repair protein RAD23</fullName>
    </recommendedName>
</protein>
<gene>
    <name evidence="9" type="ORF">TGPRC2_295340</name>
</gene>
<dbReference type="NCBIfam" id="TIGR00601">
    <property type="entry name" value="rad23"/>
    <property type="match status" value="1"/>
</dbReference>
<evidence type="ECO:0000313" key="9">
    <source>
        <dbReference type="EMBL" id="KYK62581.1"/>
    </source>
</evidence>
<dbReference type="PROSITE" id="PS50053">
    <property type="entry name" value="UBIQUITIN_2"/>
    <property type="match status" value="1"/>
</dbReference>
<feature type="region of interest" description="Disordered" evidence="6">
    <location>
        <begin position="80"/>
        <end position="163"/>
    </location>
</feature>
<dbReference type="SMART" id="SM00727">
    <property type="entry name" value="STI1"/>
    <property type="match status" value="1"/>
</dbReference>
<name>A0A151GZN0_TOXGO</name>
<dbReference type="OrthoDB" id="419317at2759"/>
<dbReference type="AlphaFoldDB" id="A0A151GZN0"/>
<dbReference type="GO" id="GO:0070628">
    <property type="term" value="F:proteasome binding"/>
    <property type="evidence" value="ECO:0007669"/>
    <property type="project" value="TreeGrafter"/>
</dbReference>
<evidence type="ECO:0000256" key="5">
    <source>
        <dbReference type="RuleBase" id="RU367049"/>
    </source>
</evidence>
<dbReference type="SMART" id="SM00213">
    <property type="entry name" value="UBQ"/>
    <property type="match status" value="1"/>
</dbReference>
<dbReference type="GO" id="GO:0006289">
    <property type="term" value="P:nucleotide-excision repair"/>
    <property type="evidence" value="ECO:0007669"/>
    <property type="project" value="UniProtKB-UniRule"/>
</dbReference>
<dbReference type="InterPro" id="IPR015940">
    <property type="entry name" value="UBA"/>
</dbReference>
<evidence type="ECO:0000313" key="10">
    <source>
        <dbReference type="Proteomes" id="UP000075225"/>
    </source>
</evidence>
<dbReference type="CDD" id="cd14281">
    <property type="entry name" value="UBA2_Rad23_like"/>
    <property type="match status" value="1"/>
</dbReference>
<dbReference type="PANTHER" id="PTHR10621">
    <property type="entry name" value="UV EXCISION REPAIR PROTEIN RAD23"/>
    <property type="match status" value="1"/>
</dbReference>
<dbReference type="SUPFAM" id="SSF54236">
    <property type="entry name" value="Ubiquitin-like"/>
    <property type="match status" value="1"/>
</dbReference>
<keyword evidence="3 5" id="KW-0234">DNA repair</keyword>
<dbReference type="Gene3D" id="3.10.20.90">
    <property type="entry name" value="Phosphatidylinositol 3-kinase Catalytic Subunit, Chain A, domain 1"/>
    <property type="match status" value="1"/>
</dbReference>
<keyword evidence="4 5" id="KW-0539">Nucleus</keyword>
<comment type="function">
    <text evidence="5">Multiubiquitin chain receptor involved in modulation of proteasomal degradation. Involved in nucleotide excision repair.</text>
</comment>
<dbReference type="GO" id="GO:0043130">
    <property type="term" value="F:ubiquitin binding"/>
    <property type="evidence" value="ECO:0007669"/>
    <property type="project" value="UniProtKB-UniRule"/>
</dbReference>
<evidence type="ECO:0000259" key="7">
    <source>
        <dbReference type="PROSITE" id="PS50030"/>
    </source>
</evidence>
<evidence type="ECO:0000259" key="8">
    <source>
        <dbReference type="PROSITE" id="PS50053"/>
    </source>
</evidence>
<feature type="compositionally biased region" description="Acidic residues" evidence="6">
    <location>
        <begin position="235"/>
        <end position="249"/>
    </location>
</feature>
<feature type="domain" description="UBA" evidence="7">
    <location>
        <begin position="171"/>
        <end position="211"/>
    </location>
</feature>
<organism evidence="9 10">
    <name type="scientific">Toxoplasma gondii TgCatPRC2</name>
    <dbReference type="NCBI Taxonomy" id="1130821"/>
    <lineage>
        <taxon>Eukaryota</taxon>
        <taxon>Sar</taxon>
        <taxon>Alveolata</taxon>
        <taxon>Apicomplexa</taxon>
        <taxon>Conoidasida</taxon>
        <taxon>Coccidia</taxon>
        <taxon>Eucoccidiorida</taxon>
        <taxon>Eimeriorina</taxon>
        <taxon>Sarcocystidae</taxon>
        <taxon>Toxoplasma</taxon>
    </lineage>
</organism>
<dbReference type="InterPro" id="IPR006636">
    <property type="entry name" value="STI1_HS-bd"/>
</dbReference>
<feature type="compositionally biased region" description="Gly residues" evidence="6">
    <location>
        <begin position="126"/>
        <end position="136"/>
    </location>
</feature>
<reference evidence="10" key="1">
    <citation type="submission" date="2016-03" db="EMBL/GenBank/DDBJ databases">
        <authorList>
            <person name="Sibley D."/>
            <person name="Venepally P."/>
            <person name="Karamycheva S."/>
            <person name="Hadjithomas M."/>
            <person name="Khan A."/>
            <person name="Brunk B."/>
            <person name="Roos D."/>
            <person name="Caler E."/>
            <person name="Lorenzi H."/>
        </authorList>
    </citation>
    <scope>NUCLEOTIDE SEQUENCE [LARGE SCALE GENOMIC DNA]</scope>
    <source>
        <strain evidence="10">TgCatPRC2</strain>
    </source>
</reference>
<dbReference type="InterPro" id="IPR004806">
    <property type="entry name" value="Rad23"/>
</dbReference>
<keyword evidence="2 5" id="KW-0227">DNA damage</keyword>
<sequence length="380" mass="39726">MKLRIRTLSNEEAELEVGAEETVLNVKEKVEQRWPHMPAARQKLVHAGKILADAQKIKDCSALKENDRLVVMVTKAVSQPAVSSSTAASAAPASAASPSPADTQRGSSAAGSTAGDGESAKSETPGGSGNASGNSGGPANPAHASSPSSAPDATSEGLSRAAAESALFTGPQLEETLTHLVAMGFPRSQAEEAMRAAFNNPDRAVEYLMNGMPPEVSAMLGGDSAETQEAHGDVPPEEGDAEGDEDDENPLGALRHHPAFNQIRQMVQANPAMLPQVLQLIGNSNPQLLELITQNQDAFLEMLQSDQGEGETGAAGTGGFAAPGIIQMTAEEMEALQRLESLGFSRHQAVEAYLACDRNEEMAANYLFENLNDLGDDAGD</sequence>
<dbReference type="SUPFAM" id="SSF101238">
    <property type="entry name" value="XPC-binding domain"/>
    <property type="match status" value="1"/>
</dbReference>
<evidence type="ECO:0000256" key="1">
    <source>
        <dbReference type="ARBA" id="ARBA00022737"/>
    </source>
</evidence>
<dbReference type="FunFam" id="1.10.8.10:FF:000002">
    <property type="entry name" value="UV excision repair protein RAD23 homolog"/>
    <property type="match status" value="1"/>
</dbReference>
<proteinExistence type="inferred from homology"/>
<evidence type="ECO:0000256" key="6">
    <source>
        <dbReference type="SAM" id="MobiDB-lite"/>
    </source>
</evidence>
<evidence type="ECO:0000256" key="4">
    <source>
        <dbReference type="ARBA" id="ARBA00023242"/>
    </source>
</evidence>
<dbReference type="GO" id="GO:0043161">
    <property type="term" value="P:proteasome-mediated ubiquitin-dependent protein catabolic process"/>
    <property type="evidence" value="ECO:0007669"/>
    <property type="project" value="UniProtKB-UniRule"/>
</dbReference>
<dbReference type="GO" id="GO:0005829">
    <property type="term" value="C:cytosol"/>
    <property type="evidence" value="ECO:0007669"/>
    <property type="project" value="TreeGrafter"/>
</dbReference>
<dbReference type="GO" id="GO:0005654">
    <property type="term" value="C:nucleoplasm"/>
    <property type="evidence" value="ECO:0007669"/>
    <property type="project" value="TreeGrafter"/>
</dbReference>
<dbReference type="Gene3D" id="1.10.10.540">
    <property type="entry name" value="XPC-binding domain"/>
    <property type="match status" value="1"/>
</dbReference>
<keyword evidence="5" id="KW-0963">Cytoplasm</keyword>
<dbReference type="EMBL" id="AHZP02002940">
    <property type="protein sequence ID" value="KYK62581.1"/>
    <property type="molecule type" value="Genomic_DNA"/>
</dbReference>
<dbReference type="Pfam" id="PF00627">
    <property type="entry name" value="UBA"/>
    <property type="match status" value="2"/>
</dbReference>
<dbReference type="InterPro" id="IPR015360">
    <property type="entry name" value="XPC-bd"/>
</dbReference>
<comment type="caution">
    <text evidence="9">The sequence shown here is derived from an EMBL/GenBank/DDBJ whole genome shotgun (WGS) entry which is preliminary data.</text>
</comment>
<dbReference type="FunFam" id="1.10.8.10:FF:000003">
    <property type="entry name" value="UV excision repair protein RAD23 homolog"/>
    <property type="match status" value="1"/>
</dbReference>
<evidence type="ECO:0000256" key="3">
    <source>
        <dbReference type="ARBA" id="ARBA00023204"/>
    </source>
</evidence>
<evidence type="ECO:0000256" key="2">
    <source>
        <dbReference type="ARBA" id="ARBA00022763"/>
    </source>
</evidence>
<dbReference type="InterPro" id="IPR009060">
    <property type="entry name" value="UBA-like_sf"/>
</dbReference>
<dbReference type="InterPro" id="IPR029071">
    <property type="entry name" value="Ubiquitin-like_domsf"/>
</dbReference>